<feature type="non-terminal residue" evidence="4">
    <location>
        <position position="192"/>
    </location>
</feature>
<evidence type="ECO:0000256" key="1">
    <source>
        <dbReference type="ARBA" id="ARBA00022450"/>
    </source>
</evidence>
<dbReference type="InterPro" id="IPR020841">
    <property type="entry name" value="PKS_Beta-ketoAc_synthase_dom"/>
</dbReference>
<dbReference type="CDD" id="cd00833">
    <property type="entry name" value="PKS"/>
    <property type="match status" value="1"/>
</dbReference>
<evidence type="ECO:0000256" key="2">
    <source>
        <dbReference type="ARBA" id="ARBA00022553"/>
    </source>
</evidence>
<evidence type="ECO:0000313" key="4">
    <source>
        <dbReference type="EMBL" id="NEB70422.1"/>
    </source>
</evidence>
<dbReference type="AlphaFoldDB" id="A0A6N9VG06"/>
<keyword evidence="1" id="KW-0596">Phosphopantetheine</keyword>
<protein>
    <submittedName>
        <fullName evidence="4">Polyketide synthase</fullName>
    </submittedName>
</protein>
<dbReference type="SUPFAM" id="SSF53901">
    <property type="entry name" value="Thiolase-like"/>
    <property type="match status" value="2"/>
</dbReference>
<dbReference type="PROSITE" id="PS52004">
    <property type="entry name" value="KS3_2"/>
    <property type="match status" value="1"/>
</dbReference>
<dbReference type="GO" id="GO:0004312">
    <property type="term" value="F:fatty acid synthase activity"/>
    <property type="evidence" value="ECO:0007669"/>
    <property type="project" value="TreeGrafter"/>
</dbReference>
<organism evidence="4 5">
    <name type="scientific">Streptomyces microflavus</name>
    <name type="common">Streptomyces lipmanii</name>
    <dbReference type="NCBI Taxonomy" id="1919"/>
    <lineage>
        <taxon>Bacteria</taxon>
        <taxon>Bacillati</taxon>
        <taxon>Actinomycetota</taxon>
        <taxon>Actinomycetes</taxon>
        <taxon>Kitasatosporales</taxon>
        <taxon>Streptomycetaceae</taxon>
        <taxon>Streptomyces</taxon>
    </lineage>
</organism>
<dbReference type="PANTHER" id="PTHR43775">
    <property type="entry name" value="FATTY ACID SYNTHASE"/>
    <property type="match status" value="1"/>
</dbReference>
<feature type="domain" description="Ketosynthase family 3 (KS3)" evidence="3">
    <location>
        <begin position="1"/>
        <end position="192"/>
    </location>
</feature>
<dbReference type="Proteomes" id="UP000471648">
    <property type="component" value="Unassembled WGS sequence"/>
</dbReference>
<dbReference type="GO" id="GO:0006633">
    <property type="term" value="P:fatty acid biosynthetic process"/>
    <property type="evidence" value="ECO:0007669"/>
    <property type="project" value="TreeGrafter"/>
</dbReference>
<accession>A0A6N9VG06</accession>
<dbReference type="InterPro" id="IPR050091">
    <property type="entry name" value="PKS_NRPS_Biosynth_Enz"/>
</dbReference>
<dbReference type="Pfam" id="PF02801">
    <property type="entry name" value="Ketoacyl-synt_C"/>
    <property type="match status" value="1"/>
</dbReference>
<sequence length="192" mass="19826">AVHLAVQALRSRDADMALASGVNVLLSPEWYTVLNKANMLSPDARCKTFDAAANGYVRSEGCGVVVLKRLSDARVDGDRILGVVRGSAVGQDGRASGITVPNAKAQRDVIRTALSAAGLAAEDIDYVEAHGTGTALGDPIEAGALADVLCPQSRTTPLLVGSVKTNLGHLEPAAGVTGLIKVLLSLRHGRIP</sequence>
<gene>
    <name evidence="4" type="ORF">G3I39_25675</name>
</gene>
<dbReference type="Gene3D" id="3.40.47.10">
    <property type="match status" value="1"/>
</dbReference>
<evidence type="ECO:0000259" key="3">
    <source>
        <dbReference type="PROSITE" id="PS52004"/>
    </source>
</evidence>
<dbReference type="EMBL" id="JAAGME010001055">
    <property type="protein sequence ID" value="NEB70422.1"/>
    <property type="molecule type" value="Genomic_DNA"/>
</dbReference>
<dbReference type="RefSeq" id="WP_164358272.1">
    <property type="nucleotide sequence ID" value="NZ_JAAGME010001055.1"/>
</dbReference>
<dbReference type="InterPro" id="IPR016039">
    <property type="entry name" value="Thiolase-like"/>
</dbReference>
<proteinExistence type="predicted"/>
<dbReference type="SMART" id="SM00825">
    <property type="entry name" value="PKS_KS"/>
    <property type="match status" value="1"/>
</dbReference>
<name>A0A6N9VG06_STRMI</name>
<dbReference type="Pfam" id="PF00109">
    <property type="entry name" value="ketoacyl-synt"/>
    <property type="match status" value="1"/>
</dbReference>
<dbReference type="PANTHER" id="PTHR43775:SF37">
    <property type="entry name" value="SI:DKEY-61P9.11"/>
    <property type="match status" value="1"/>
</dbReference>
<feature type="non-terminal residue" evidence="4">
    <location>
        <position position="1"/>
    </location>
</feature>
<keyword evidence="2" id="KW-0597">Phosphoprotein</keyword>
<dbReference type="InterPro" id="IPR014030">
    <property type="entry name" value="Ketoacyl_synth_N"/>
</dbReference>
<dbReference type="InterPro" id="IPR014031">
    <property type="entry name" value="Ketoacyl_synth_C"/>
</dbReference>
<reference evidence="4 5" key="1">
    <citation type="submission" date="2020-01" db="EMBL/GenBank/DDBJ databases">
        <title>Insect and environment-associated Actinomycetes.</title>
        <authorList>
            <person name="Currrie C."/>
            <person name="Chevrette M."/>
            <person name="Carlson C."/>
            <person name="Stubbendieck R."/>
            <person name="Wendt-Pienkowski E."/>
        </authorList>
    </citation>
    <scope>NUCLEOTIDE SEQUENCE [LARGE SCALE GENOMIC DNA]</scope>
    <source>
        <strain evidence="4 5">SID14438</strain>
    </source>
</reference>
<evidence type="ECO:0000313" key="5">
    <source>
        <dbReference type="Proteomes" id="UP000471648"/>
    </source>
</evidence>
<comment type="caution">
    <text evidence="4">The sequence shown here is derived from an EMBL/GenBank/DDBJ whole genome shotgun (WGS) entry which is preliminary data.</text>
</comment>